<dbReference type="AlphaFoldDB" id="A0A1J9QXV3"/>
<gene>
    <name evidence="3" type="ORF">BKCO1_27000103</name>
</gene>
<evidence type="ECO:0000313" key="3">
    <source>
        <dbReference type="EMBL" id="OJD33862.1"/>
    </source>
</evidence>
<dbReference type="RefSeq" id="XP_020130122.1">
    <property type="nucleotide sequence ID" value="XM_020273509.1"/>
</dbReference>
<dbReference type="PROSITE" id="PS00036">
    <property type="entry name" value="BZIP_BASIC"/>
    <property type="match status" value="1"/>
</dbReference>
<dbReference type="Proteomes" id="UP000183809">
    <property type="component" value="Unassembled WGS sequence"/>
</dbReference>
<feature type="region of interest" description="Disordered" evidence="1">
    <location>
        <begin position="313"/>
        <end position="336"/>
    </location>
</feature>
<feature type="compositionally biased region" description="Basic and acidic residues" evidence="1">
    <location>
        <begin position="69"/>
        <end position="87"/>
    </location>
</feature>
<feature type="compositionally biased region" description="Polar residues" evidence="1">
    <location>
        <begin position="179"/>
        <end position="189"/>
    </location>
</feature>
<feature type="region of interest" description="Disordered" evidence="1">
    <location>
        <begin position="121"/>
        <end position="252"/>
    </location>
</feature>
<feature type="compositionally biased region" description="Low complexity" evidence="1">
    <location>
        <begin position="224"/>
        <end position="252"/>
    </location>
</feature>
<comment type="caution">
    <text evidence="3">The sequence shown here is derived from an EMBL/GenBank/DDBJ whole genome shotgun (WGS) entry which is preliminary data.</text>
</comment>
<evidence type="ECO:0000313" key="4">
    <source>
        <dbReference type="Proteomes" id="UP000183809"/>
    </source>
</evidence>
<feature type="compositionally biased region" description="Basic and acidic residues" evidence="1">
    <location>
        <begin position="45"/>
        <end position="54"/>
    </location>
</feature>
<dbReference type="CDD" id="cd14688">
    <property type="entry name" value="bZIP_YAP"/>
    <property type="match status" value="1"/>
</dbReference>
<name>A0A1J9QXV3_9PEZI</name>
<feature type="compositionally biased region" description="Low complexity" evidence="1">
    <location>
        <begin position="123"/>
        <end position="139"/>
    </location>
</feature>
<dbReference type="Gene3D" id="1.20.5.170">
    <property type="match status" value="1"/>
</dbReference>
<reference evidence="3 4" key="1">
    <citation type="submission" date="2016-10" db="EMBL/GenBank/DDBJ databases">
        <title>Proteomics and genomics reveal pathogen-plant mechanisms compatible with a hemibiotrophic lifestyle of Diplodia corticola.</title>
        <authorList>
            <person name="Fernandes I."/>
            <person name="De Jonge R."/>
            <person name="Van De Peer Y."/>
            <person name="Devreese B."/>
            <person name="Alves A."/>
            <person name="Esteves A.C."/>
        </authorList>
    </citation>
    <scope>NUCLEOTIDE SEQUENCE [LARGE SCALE GENOMIC DNA]</scope>
    <source>
        <strain evidence="3 4">CBS 112549</strain>
    </source>
</reference>
<feature type="compositionally biased region" description="Low complexity" evidence="1">
    <location>
        <begin position="8"/>
        <end position="23"/>
    </location>
</feature>
<dbReference type="GeneID" id="31013770"/>
<proteinExistence type="predicted"/>
<dbReference type="SUPFAM" id="SSF57959">
    <property type="entry name" value="Leucine zipper domain"/>
    <property type="match status" value="1"/>
</dbReference>
<feature type="domain" description="BZIP" evidence="2">
    <location>
        <begin position="26"/>
        <end position="41"/>
    </location>
</feature>
<accession>A0A1J9QXV3</accession>
<dbReference type="InterPro" id="IPR004827">
    <property type="entry name" value="bZIP"/>
</dbReference>
<organism evidence="3 4">
    <name type="scientific">Diplodia corticola</name>
    <dbReference type="NCBI Taxonomy" id="236234"/>
    <lineage>
        <taxon>Eukaryota</taxon>
        <taxon>Fungi</taxon>
        <taxon>Dikarya</taxon>
        <taxon>Ascomycota</taxon>
        <taxon>Pezizomycotina</taxon>
        <taxon>Dothideomycetes</taxon>
        <taxon>Dothideomycetes incertae sedis</taxon>
        <taxon>Botryosphaeriales</taxon>
        <taxon>Botryosphaeriaceae</taxon>
        <taxon>Diplodia</taxon>
    </lineage>
</organism>
<dbReference type="OrthoDB" id="194358at2759"/>
<dbReference type="EMBL" id="MNUE01000027">
    <property type="protein sequence ID" value="OJD33862.1"/>
    <property type="molecule type" value="Genomic_DNA"/>
</dbReference>
<feature type="region of interest" description="Disordered" evidence="1">
    <location>
        <begin position="1"/>
        <end position="91"/>
    </location>
</feature>
<evidence type="ECO:0000259" key="2">
    <source>
        <dbReference type="PROSITE" id="PS00036"/>
    </source>
</evidence>
<keyword evidence="4" id="KW-1185">Reference proteome</keyword>
<dbReference type="GO" id="GO:0003700">
    <property type="term" value="F:DNA-binding transcription factor activity"/>
    <property type="evidence" value="ECO:0007669"/>
    <property type="project" value="InterPro"/>
</dbReference>
<protein>
    <recommendedName>
        <fullName evidence="2">BZIP domain-containing protein</fullName>
    </recommendedName>
</protein>
<sequence length="336" mass="36497">MASSGVGSELNEANAQSSAASSSTDRKRVQNRIAQRTYRQRLKKRIEDLERRVQESNNNPQHPVPHPDTSWDHHDPENDQIPNDHHFHGTKSCPTPFESLLSPAFMPAPSDWYLQPSLDFPISTASRPQTSTTAPPSSTGEEERHLPTCRCSAQQQRRHLTSKRSSSSSTQPPPAPRAWQQSRSTTTTAEPHVRSGPAAGHFGSRSATGLAMESIVQGPPPKQTTTTTRMSSAEAPAPQSATAASARTASHHTTTVNFDQGTLTLQWQPRNLNPISDLVDSDMVLHDDDMQGDGGDEDGGGGELLVDHFAYTGAGAYDTPPERRGDCSCSFSSNIR</sequence>
<evidence type="ECO:0000256" key="1">
    <source>
        <dbReference type="SAM" id="MobiDB-lite"/>
    </source>
</evidence>
<dbReference type="InterPro" id="IPR046347">
    <property type="entry name" value="bZIP_sf"/>
</dbReference>